<dbReference type="AlphaFoldDB" id="A0A1D9MEA5"/>
<dbReference type="EMBL" id="CP017781">
    <property type="protein sequence ID" value="AOZ70186.1"/>
    <property type="molecule type" value="Genomic_DNA"/>
</dbReference>
<evidence type="ECO:0000313" key="3">
    <source>
        <dbReference type="Proteomes" id="UP000176562"/>
    </source>
</evidence>
<feature type="region of interest" description="Disordered" evidence="1">
    <location>
        <begin position="61"/>
        <end position="83"/>
    </location>
</feature>
<dbReference type="RefSeq" id="WP_068764946.1">
    <property type="nucleotide sequence ID" value="NZ_CP017781.1"/>
</dbReference>
<dbReference type="Pfam" id="PF19849">
    <property type="entry name" value="DUF6324"/>
    <property type="match status" value="1"/>
</dbReference>
<name>A0A1D9MEA5_9RHOB</name>
<evidence type="ECO:0000313" key="2">
    <source>
        <dbReference type="EMBL" id="AOZ70186.1"/>
    </source>
</evidence>
<reference evidence="2 3" key="1">
    <citation type="submission" date="2016-10" db="EMBL/GenBank/DDBJ databases">
        <title>Rhodobacter sp. LPB0142, isolated from sea water.</title>
        <authorList>
            <person name="Kim E."/>
            <person name="Yi H."/>
        </authorList>
    </citation>
    <scope>NUCLEOTIDE SEQUENCE [LARGE SCALE GENOMIC DNA]</scope>
    <source>
        <strain evidence="2 3">LPB0142</strain>
    </source>
</reference>
<protein>
    <submittedName>
        <fullName evidence="2">Uncharacterized protein</fullName>
    </submittedName>
</protein>
<organism evidence="2 3">
    <name type="scientific">Rhodobacter xanthinilyticus</name>
    <dbReference type="NCBI Taxonomy" id="1850250"/>
    <lineage>
        <taxon>Bacteria</taxon>
        <taxon>Pseudomonadati</taxon>
        <taxon>Pseudomonadota</taxon>
        <taxon>Alphaproteobacteria</taxon>
        <taxon>Rhodobacterales</taxon>
        <taxon>Rhodobacter group</taxon>
        <taxon>Rhodobacter</taxon>
    </lineage>
</organism>
<gene>
    <name evidence="2" type="ORF">LPB142_13380</name>
</gene>
<evidence type="ECO:0000256" key="1">
    <source>
        <dbReference type="SAM" id="MobiDB-lite"/>
    </source>
</evidence>
<proteinExistence type="predicted"/>
<dbReference type="KEGG" id="rhp:LPB142_13380"/>
<sequence length="83" mass="8453">MSINSESDTAANLQIGPTSLGMVRIYLEGEGIDLPLDFEPEEAEEIAEELLAAAEAAREIASGGAAGGKSGGKSGGKGPKKHR</sequence>
<accession>A0A1D9MEA5</accession>
<dbReference type="STRING" id="1850250.LPB142_13380"/>
<keyword evidence="3" id="KW-1185">Reference proteome</keyword>
<dbReference type="InterPro" id="IPR046287">
    <property type="entry name" value="DUF6324"/>
</dbReference>
<feature type="compositionally biased region" description="Gly residues" evidence="1">
    <location>
        <begin position="64"/>
        <end position="77"/>
    </location>
</feature>
<dbReference type="Proteomes" id="UP000176562">
    <property type="component" value="Chromosome"/>
</dbReference>